<feature type="domain" description="Bacterial sugar transferase" evidence="8">
    <location>
        <begin position="276"/>
        <end position="477"/>
    </location>
</feature>
<dbReference type="Pfam" id="PF13727">
    <property type="entry name" value="CoA_binding_3"/>
    <property type="match status" value="1"/>
</dbReference>
<dbReference type="Gene3D" id="3.40.50.720">
    <property type="entry name" value="NAD(P)-binding Rossmann-like Domain"/>
    <property type="match status" value="1"/>
</dbReference>
<evidence type="ECO:0000313" key="10">
    <source>
        <dbReference type="Proteomes" id="UP000649826"/>
    </source>
</evidence>
<keyword evidence="3 9" id="KW-0808">Transferase</keyword>
<feature type="transmembrane region" description="Helical" evidence="7">
    <location>
        <begin position="105"/>
        <end position="129"/>
    </location>
</feature>
<keyword evidence="5 7" id="KW-1133">Transmembrane helix</keyword>
<dbReference type="Pfam" id="PF02397">
    <property type="entry name" value="Bac_transf"/>
    <property type="match status" value="1"/>
</dbReference>
<evidence type="ECO:0000256" key="5">
    <source>
        <dbReference type="ARBA" id="ARBA00022989"/>
    </source>
</evidence>
<comment type="similarity">
    <text evidence="2">Belongs to the bacterial sugar transferase family.</text>
</comment>
<dbReference type="NCBIfam" id="TIGR03025">
    <property type="entry name" value="EPS_sugtrans"/>
    <property type="match status" value="1"/>
</dbReference>
<accession>A0ABR7II38</accession>
<keyword evidence="6 7" id="KW-0472">Membrane</keyword>
<dbReference type="Proteomes" id="UP000649826">
    <property type="component" value="Unassembled WGS sequence"/>
</dbReference>
<gene>
    <name evidence="9" type="ORF">H8Z82_08410</name>
</gene>
<dbReference type="GO" id="GO:0016740">
    <property type="term" value="F:transferase activity"/>
    <property type="evidence" value="ECO:0007669"/>
    <property type="project" value="UniProtKB-KW"/>
</dbReference>
<protein>
    <submittedName>
        <fullName evidence="9">Sugar transferase</fullName>
    </submittedName>
</protein>
<evidence type="ECO:0000256" key="6">
    <source>
        <dbReference type="ARBA" id="ARBA00023136"/>
    </source>
</evidence>
<dbReference type="EMBL" id="JACOQG010000011">
    <property type="protein sequence ID" value="MBC5779684.1"/>
    <property type="molecule type" value="Genomic_DNA"/>
</dbReference>
<evidence type="ECO:0000256" key="2">
    <source>
        <dbReference type="ARBA" id="ARBA00006464"/>
    </source>
</evidence>
<feature type="transmembrane region" description="Helical" evidence="7">
    <location>
        <begin position="12"/>
        <end position="33"/>
    </location>
</feature>
<evidence type="ECO:0000256" key="1">
    <source>
        <dbReference type="ARBA" id="ARBA00004141"/>
    </source>
</evidence>
<name>A0ABR7II38_9FIRM</name>
<evidence type="ECO:0000256" key="4">
    <source>
        <dbReference type="ARBA" id="ARBA00022692"/>
    </source>
</evidence>
<evidence type="ECO:0000313" key="9">
    <source>
        <dbReference type="EMBL" id="MBC5779684.1"/>
    </source>
</evidence>
<feature type="transmembrane region" description="Helical" evidence="7">
    <location>
        <begin position="79"/>
        <end position="99"/>
    </location>
</feature>
<evidence type="ECO:0000259" key="8">
    <source>
        <dbReference type="Pfam" id="PF02397"/>
    </source>
</evidence>
<evidence type="ECO:0000256" key="3">
    <source>
        <dbReference type="ARBA" id="ARBA00022679"/>
    </source>
</evidence>
<dbReference type="PANTHER" id="PTHR30576">
    <property type="entry name" value="COLANIC BIOSYNTHESIS UDP-GLUCOSE LIPID CARRIER TRANSFERASE"/>
    <property type="match status" value="1"/>
</dbReference>
<dbReference type="InterPro" id="IPR017475">
    <property type="entry name" value="EPS_sugar_tfrase"/>
</dbReference>
<feature type="transmembrane region" description="Helical" evidence="7">
    <location>
        <begin position="45"/>
        <end position="67"/>
    </location>
</feature>
<sequence length="483" mass="55294">MYRKDTDGWLKHWDFILLDMICLQLAFVLAYGLSGYGFNPYQTMIYRNMSIYIEVADLAVLFLLGTLRNVLKRGYYREFLITAYQSIVMGAVSVLYLFLIQQGQMYSRLAMILTFVLYTLLAYITRILWKRFLQSRRKEVGNHSLLIVTTEKMASKVIRNVQEQNYSRYMISGVVLLDHDLTGQKVAGIRVVASEENAAEYVCREWIDEVLVVTPEEIPYPDKLLEQFAETGVTVHLNLAKINSESGKRQFVEKIGNYTVLTTSINYASSRQLFLKRLMDIAGGLVGCILTAILFIFVAPAIYIASPGPIFFSQERVGKNGKKFKMYKFRSMYMDAEERKAELMKDNKLGDGKMFKLDFDPRVIGNKVLPDGTHKTGVGDFIRRTSLDEFPQFFNVLKGDMSIVGTRPPLISETNLYEPRHKARLAIKPGITGMWQVSGRSDITDFEEVVRLDKEYIENWDIGLDIKILLKTVMVVAKKDGSM</sequence>
<dbReference type="PANTHER" id="PTHR30576:SF10">
    <property type="entry name" value="SLL5057 PROTEIN"/>
    <property type="match status" value="1"/>
</dbReference>
<dbReference type="RefSeq" id="WP_186994874.1">
    <property type="nucleotide sequence ID" value="NZ_JACOQG010000011.1"/>
</dbReference>
<keyword evidence="4 7" id="KW-0812">Transmembrane</keyword>
<organism evidence="9 10">
    <name type="scientific">Blautia difficilis</name>
    <dbReference type="NCBI Taxonomy" id="2763027"/>
    <lineage>
        <taxon>Bacteria</taxon>
        <taxon>Bacillati</taxon>
        <taxon>Bacillota</taxon>
        <taxon>Clostridia</taxon>
        <taxon>Lachnospirales</taxon>
        <taxon>Lachnospiraceae</taxon>
        <taxon>Blautia</taxon>
    </lineage>
</organism>
<comment type="caution">
    <text evidence="9">The sequence shown here is derived from an EMBL/GenBank/DDBJ whole genome shotgun (WGS) entry which is preliminary data.</text>
</comment>
<dbReference type="InterPro" id="IPR003362">
    <property type="entry name" value="Bact_transf"/>
</dbReference>
<reference evidence="9 10" key="1">
    <citation type="submission" date="2020-08" db="EMBL/GenBank/DDBJ databases">
        <title>Genome public.</title>
        <authorList>
            <person name="Liu C."/>
            <person name="Sun Q."/>
        </authorList>
    </citation>
    <scope>NUCLEOTIDE SEQUENCE [LARGE SCALE GENOMIC DNA]</scope>
    <source>
        <strain evidence="9 10">M29</strain>
    </source>
</reference>
<feature type="transmembrane region" description="Helical" evidence="7">
    <location>
        <begin position="281"/>
        <end position="305"/>
    </location>
</feature>
<evidence type="ECO:0000256" key="7">
    <source>
        <dbReference type="SAM" id="Phobius"/>
    </source>
</evidence>
<comment type="subcellular location">
    <subcellularLocation>
        <location evidence="1">Membrane</location>
        <topology evidence="1">Multi-pass membrane protein</topology>
    </subcellularLocation>
</comment>
<keyword evidence="10" id="KW-1185">Reference proteome</keyword>
<proteinExistence type="inferred from homology"/>